<dbReference type="InterPro" id="IPR010994">
    <property type="entry name" value="RuvA_2-like"/>
</dbReference>
<dbReference type="InterPro" id="IPR003583">
    <property type="entry name" value="Hlx-hairpin-Hlx_DNA-bd_motif"/>
</dbReference>
<dbReference type="PANTHER" id="PTHR21180:SF32">
    <property type="entry name" value="ENDONUCLEASE_EXONUCLEASE_PHOSPHATASE FAMILY DOMAIN-CONTAINING PROTEIN 1"/>
    <property type="match status" value="1"/>
</dbReference>
<evidence type="ECO:0000313" key="3">
    <source>
        <dbReference type="EMBL" id="MFC6316353.1"/>
    </source>
</evidence>
<reference evidence="4" key="1">
    <citation type="journal article" date="2019" name="Int. J. Syst. Evol. Microbiol.">
        <title>The Global Catalogue of Microorganisms (GCM) 10K type strain sequencing project: providing services to taxonomists for standard genome sequencing and annotation.</title>
        <authorList>
            <consortium name="The Broad Institute Genomics Platform"/>
            <consortium name="The Broad Institute Genome Sequencing Center for Infectious Disease"/>
            <person name="Wu L."/>
            <person name="Ma J."/>
        </authorList>
    </citation>
    <scope>NUCLEOTIDE SEQUENCE [LARGE SCALE GENOMIC DNA]</scope>
    <source>
        <strain evidence="4">CCM 8897</strain>
    </source>
</reference>
<evidence type="ECO:0000256" key="1">
    <source>
        <dbReference type="SAM" id="MobiDB-lite"/>
    </source>
</evidence>
<sequence length="240" mass="25260">MEQVRERYRQYRWRIWLGLGLLLLLLGGGAISLVRRQRQNQAADQSLLEATAAGTSGAVATSTTDASVAAESSGATTKPSGADKQAAVIYAEIKGAVQRPDVYRFKSDQRVIDLLERAGGLTKDGDDRTINLASPLTDGLSIYVPTKAEVAQSGGPELSGQSAGSTTSTSPAEGAGDQVDLNHADAATLQTISGIGPKKAEDIIAYREQAGGFKSVDELTQVSGIGDKTLAKIRDRLCVR</sequence>
<dbReference type="Gene3D" id="1.10.150.320">
    <property type="entry name" value="Photosystem II 12 kDa extrinsic protein"/>
    <property type="match status" value="1"/>
</dbReference>
<dbReference type="InterPro" id="IPR019554">
    <property type="entry name" value="Soluble_ligand-bd"/>
</dbReference>
<dbReference type="PANTHER" id="PTHR21180">
    <property type="entry name" value="ENDONUCLEASE/EXONUCLEASE/PHOSPHATASE FAMILY DOMAIN-CONTAINING PROTEIN 1"/>
    <property type="match status" value="1"/>
</dbReference>
<name>A0ABW1URN4_9LACO</name>
<dbReference type="SMART" id="SM00278">
    <property type="entry name" value="HhH1"/>
    <property type="match status" value="2"/>
</dbReference>
<dbReference type="EMBL" id="JBHSSM010000037">
    <property type="protein sequence ID" value="MFC6316353.1"/>
    <property type="molecule type" value="Genomic_DNA"/>
</dbReference>
<gene>
    <name evidence="3" type="ORF">ACFQHW_12345</name>
</gene>
<keyword evidence="4" id="KW-1185">Reference proteome</keyword>
<dbReference type="Pfam" id="PF10531">
    <property type="entry name" value="SLBB"/>
    <property type="match status" value="1"/>
</dbReference>
<feature type="domain" description="Helix-hairpin-helix DNA-binding motif class 1" evidence="2">
    <location>
        <begin position="217"/>
        <end position="236"/>
    </location>
</feature>
<feature type="region of interest" description="Disordered" evidence="1">
    <location>
        <begin position="151"/>
        <end position="178"/>
    </location>
</feature>
<protein>
    <submittedName>
        <fullName evidence="3">Helix-hairpin-helix domain-containing protein</fullName>
    </submittedName>
</protein>
<evidence type="ECO:0000259" key="2">
    <source>
        <dbReference type="SMART" id="SM00278"/>
    </source>
</evidence>
<dbReference type="Gene3D" id="3.10.560.10">
    <property type="entry name" value="Outer membrane lipoprotein wza domain like"/>
    <property type="match status" value="1"/>
</dbReference>
<accession>A0ABW1URN4</accession>
<feature type="compositionally biased region" description="Low complexity" evidence="1">
    <location>
        <begin position="159"/>
        <end position="176"/>
    </location>
</feature>
<comment type="caution">
    <text evidence="3">The sequence shown here is derived from an EMBL/GenBank/DDBJ whole genome shotgun (WGS) entry which is preliminary data.</text>
</comment>
<dbReference type="Proteomes" id="UP001596310">
    <property type="component" value="Unassembled WGS sequence"/>
</dbReference>
<dbReference type="Pfam" id="PF12836">
    <property type="entry name" value="HHH_3"/>
    <property type="match status" value="1"/>
</dbReference>
<dbReference type="SUPFAM" id="SSF47781">
    <property type="entry name" value="RuvA domain 2-like"/>
    <property type="match status" value="1"/>
</dbReference>
<dbReference type="InterPro" id="IPR004509">
    <property type="entry name" value="Competence_ComEA_HhH"/>
</dbReference>
<proteinExistence type="predicted"/>
<dbReference type="InterPro" id="IPR051675">
    <property type="entry name" value="Endo/Exo/Phosphatase_dom_1"/>
</dbReference>
<dbReference type="RefSeq" id="WP_164511209.1">
    <property type="nucleotide sequence ID" value="NZ_JBHSSM010000037.1"/>
</dbReference>
<evidence type="ECO:0000313" key="4">
    <source>
        <dbReference type="Proteomes" id="UP001596310"/>
    </source>
</evidence>
<dbReference type="NCBIfam" id="TIGR00426">
    <property type="entry name" value="competence protein ComEA helix-hairpin-helix repeat region"/>
    <property type="match status" value="1"/>
</dbReference>
<organism evidence="3 4">
    <name type="scientific">Lapidilactobacillus achengensis</name>
    <dbReference type="NCBI Taxonomy" id="2486000"/>
    <lineage>
        <taxon>Bacteria</taxon>
        <taxon>Bacillati</taxon>
        <taxon>Bacillota</taxon>
        <taxon>Bacilli</taxon>
        <taxon>Lactobacillales</taxon>
        <taxon>Lactobacillaceae</taxon>
        <taxon>Lapidilactobacillus</taxon>
    </lineage>
</organism>
<feature type="domain" description="Helix-hairpin-helix DNA-binding motif class 1" evidence="2">
    <location>
        <begin position="187"/>
        <end position="206"/>
    </location>
</feature>